<feature type="compositionally biased region" description="Gly residues" evidence="1">
    <location>
        <begin position="155"/>
        <end position="179"/>
    </location>
</feature>
<feature type="region of interest" description="Disordered" evidence="1">
    <location>
        <begin position="1"/>
        <end position="39"/>
    </location>
</feature>
<proteinExistence type="predicted"/>
<accession>A0A6H5J917</accession>
<keyword evidence="3" id="KW-1185">Reference proteome</keyword>
<dbReference type="AlphaFoldDB" id="A0A6H5J917"/>
<organism evidence="2 3">
    <name type="scientific">Trichogramma brassicae</name>
    <dbReference type="NCBI Taxonomy" id="86971"/>
    <lineage>
        <taxon>Eukaryota</taxon>
        <taxon>Metazoa</taxon>
        <taxon>Ecdysozoa</taxon>
        <taxon>Arthropoda</taxon>
        <taxon>Hexapoda</taxon>
        <taxon>Insecta</taxon>
        <taxon>Pterygota</taxon>
        <taxon>Neoptera</taxon>
        <taxon>Endopterygota</taxon>
        <taxon>Hymenoptera</taxon>
        <taxon>Apocrita</taxon>
        <taxon>Proctotrupomorpha</taxon>
        <taxon>Chalcidoidea</taxon>
        <taxon>Trichogrammatidae</taxon>
        <taxon>Trichogramma</taxon>
    </lineage>
</organism>
<protein>
    <submittedName>
        <fullName evidence="2">Uncharacterized protein</fullName>
    </submittedName>
</protein>
<dbReference type="EMBL" id="CADCXV010001387">
    <property type="protein sequence ID" value="CAB0044071.1"/>
    <property type="molecule type" value="Genomic_DNA"/>
</dbReference>
<feature type="compositionally biased region" description="Basic residues" evidence="1">
    <location>
        <begin position="141"/>
        <end position="154"/>
    </location>
</feature>
<evidence type="ECO:0000256" key="1">
    <source>
        <dbReference type="SAM" id="MobiDB-lite"/>
    </source>
</evidence>
<evidence type="ECO:0000313" key="3">
    <source>
        <dbReference type="Proteomes" id="UP000479190"/>
    </source>
</evidence>
<sequence length="340" mass="38078">MEDIQDALPNADNVELQRDELQVNNPQVEEIEEHEPRDREIDQLPQQNELRNNNVNEAAVALGGRGRGRGAVLHQQRGPRRGGNHRQFGRRGQGTSGRRNDVRQLLQQQPNNFFGLVNSLFQMVVHAAQNSSSSEGGRGGRGGRGRGIRGRVRGRGQGSRGQRGGRGGRGARGGRGGRGGRGRDNYASTVIQRRAGCGTIDLAFELFAEDVGLASEDQLRSQNSTIYPHREQHLVAVLEKSIAEPLSRAEVVRDVRRYSRTICPVKKCRLHANSLKEEIVPTRFRAREYQTAVRDLLGTFCNVNRLVDYVNYPLEPSEYWWQLEEQLSQELDGIDTIFGI</sequence>
<gene>
    <name evidence="2" type="ORF">TBRA_LOCUS15659</name>
</gene>
<feature type="region of interest" description="Disordered" evidence="1">
    <location>
        <begin position="61"/>
        <end position="98"/>
    </location>
</feature>
<feature type="compositionally biased region" description="Basic residues" evidence="1">
    <location>
        <begin position="77"/>
        <end position="89"/>
    </location>
</feature>
<name>A0A6H5J917_9HYME</name>
<reference evidence="2 3" key="1">
    <citation type="submission" date="2020-02" db="EMBL/GenBank/DDBJ databases">
        <authorList>
            <person name="Ferguson B K."/>
        </authorList>
    </citation>
    <scope>NUCLEOTIDE SEQUENCE [LARGE SCALE GENOMIC DNA]</scope>
</reference>
<feature type="region of interest" description="Disordered" evidence="1">
    <location>
        <begin position="129"/>
        <end position="187"/>
    </location>
</feature>
<dbReference type="Proteomes" id="UP000479190">
    <property type="component" value="Unassembled WGS sequence"/>
</dbReference>
<evidence type="ECO:0000313" key="2">
    <source>
        <dbReference type="EMBL" id="CAB0044071.1"/>
    </source>
</evidence>